<reference evidence="1 2" key="1">
    <citation type="journal article" date="2018" name="BMC Microbiol.">
        <title>Genome sequencing of strains of the most prevalent clonal group of O1:K1:H7 Escherichia coli that causes neonatal meningitis in France.</title>
        <authorList>
            <person name="Geslain G."/>
            <person name="Birgy A."/>
            <person name="Adiba S."/>
            <person name="Magnan M."/>
            <person name="Courroux C."/>
            <person name="Levy C."/>
            <person name="Cohen R."/>
            <person name="Bidet P."/>
            <person name="Bonacorsi S."/>
        </authorList>
    </citation>
    <scope>NUCLEOTIDE SEQUENCE [LARGE SCALE GENOMIC DNA]</scope>
    <source>
        <strain evidence="1 2">S308</strain>
    </source>
</reference>
<sequence>MAAPLTKNNILAYSVTTVCGVDNTFAIVNKFNLRLLFCDSQRRFTLREYSQHQFTMILILTIEMTCQTCHKPLVSHQKRSR</sequence>
<comment type="caution">
    <text evidence="1">The sequence shown here is derived from an EMBL/GenBank/DDBJ whole genome shotgun (WGS) entry which is preliminary data.</text>
</comment>
<accession>A0A2S5RTR9</accession>
<dbReference type="AlphaFoldDB" id="A0A2S5RTR9"/>
<name>A0A2S5RTR9_ECOLX</name>
<protein>
    <submittedName>
        <fullName evidence="1">Uncharacterized protein</fullName>
    </submittedName>
</protein>
<dbReference type="Proteomes" id="UP000284508">
    <property type="component" value="Unassembled WGS sequence"/>
</dbReference>
<gene>
    <name evidence="1" type="ORF">D3C88_23800</name>
</gene>
<organism evidence="1 2">
    <name type="scientific">Escherichia coli</name>
    <dbReference type="NCBI Taxonomy" id="562"/>
    <lineage>
        <taxon>Bacteria</taxon>
        <taxon>Pseudomonadati</taxon>
        <taxon>Pseudomonadota</taxon>
        <taxon>Gammaproteobacteria</taxon>
        <taxon>Enterobacterales</taxon>
        <taxon>Enterobacteriaceae</taxon>
        <taxon>Escherichia</taxon>
    </lineage>
</organism>
<evidence type="ECO:0000313" key="1">
    <source>
        <dbReference type="EMBL" id="RIB39456.1"/>
    </source>
</evidence>
<proteinExistence type="predicted"/>
<evidence type="ECO:0000313" key="2">
    <source>
        <dbReference type="Proteomes" id="UP000284508"/>
    </source>
</evidence>
<dbReference type="EMBL" id="QXHA01001538">
    <property type="protein sequence ID" value="RIB39456.1"/>
    <property type="molecule type" value="Genomic_DNA"/>
</dbReference>